<dbReference type="EMBL" id="BMCT01000005">
    <property type="protein sequence ID" value="GGF72285.1"/>
    <property type="molecule type" value="Genomic_DNA"/>
</dbReference>
<dbReference type="InterPro" id="IPR002716">
    <property type="entry name" value="PIN_dom"/>
</dbReference>
<dbReference type="CDD" id="cd18683">
    <property type="entry name" value="PIN_VapC-like"/>
    <property type="match status" value="1"/>
</dbReference>
<reference evidence="2" key="1">
    <citation type="journal article" date="2014" name="Int. J. Syst. Evol. Microbiol.">
        <title>Complete genome sequence of Corynebacterium casei LMG S-19264T (=DSM 44701T), isolated from a smear-ripened cheese.</title>
        <authorList>
            <consortium name="US DOE Joint Genome Institute (JGI-PGF)"/>
            <person name="Walter F."/>
            <person name="Albersmeier A."/>
            <person name="Kalinowski J."/>
            <person name="Ruckert C."/>
        </authorList>
    </citation>
    <scope>NUCLEOTIDE SEQUENCE</scope>
    <source>
        <strain evidence="2">CCM 7897</strain>
    </source>
</reference>
<name>A0A917C4V9_9HYPH</name>
<dbReference type="Gene3D" id="3.40.50.1010">
    <property type="entry name" value="5'-nuclease"/>
    <property type="match status" value="1"/>
</dbReference>
<keyword evidence="3" id="KW-1185">Reference proteome</keyword>
<organism evidence="2 3">
    <name type="scientific">Azorhizobium oxalatiphilum</name>
    <dbReference type="NCBI Taxonomy" id="980631"/>
    <lineage>
        <taxon>Bacteria</taxon>
        <taxon>Pseudomonadati</taxon>
        <taxon>Pseudomonadota</taxon>
        <taxon>Alphaproteobacteria</taxon>
        <taxon>Hyphomicrobiales</taxon>
        <taxon>Xanthobacteraceae</taxon>
        <taxon>Azorhizobium</taxon>
    </lineage>
</organism>
<proteinExistence type="predicted"/>
<accession>A0A917C4V9</accession>
<comment type="caution">
    <text evidence="2">The sequence shown here is derived from an EMBL/GenBank/DDBJ whole genome shotgun (WGS) entry which is preliminary data.</text>
</comment>
<dbReference type="Pfam" id="PF01850">
    <property type="entry name" value="PIN"/>
    <property type="match status" value="1"/>
</dbReference>
<dbReference type="InterPro" id="IPR029060">
    <property type="entry name" value="PIN-like_dom_sf"/>
</dbReference>
<feature type="domain" description="PIN" evidence="1">
    <location>
        <begin position="8"/>
        <end position="124"/>
    </location>
</feature>
<dbReference type="AlphaFoldDB" id="A0A917C4V9"/>
<protein>
    <recommendedName>
        <fullName evidence="1">PIN domain-containing protein</fullName>
    </recommendedName>
</protein>
<dbReference type="RefSeq" id="WP_188580923.1">
    <property type="nucleotide sequence ID" value="NZ_BMCT01000005.1"/>
</dbReference>
<evidence type="ECO:0000313" key="3">
    <source>
        <dbReference type="Proteomes" id="UP000606044"/>
    </source>
</evidence>
<evidence type="ECO:0000259" key="1">
    <source>
        <dbReference type="Pfam" id="PF01850"/>
    </source>
</evidence>
<gene>
    <name evidence="2" type="ORF">GCM10007301_35100</name>
</gene>
<dbReference type="SUPFAM" id="SSF88723">
    <property type="entry name" value="PIN domain-like"/>
    <property type="match status" value="1"/>
</dbReference>
<reference evidence="2" key="2">
    <citation type="submission" date="2020-09" db="EMBL/GenBank/DDBJ databases">
        <authorList>
            <person name="Sun Q."/>
            <person name="Sedlacek I."/>
        </authorList>
    </citation>
    <scope>NUCLEOTIDE SEQUENCE</scope>
    <source>
        <strain evidence="2">CCM 7897</strain>
    </source>
</reference>
<dbReference type="Proteomes" id="UP000606044">
    <property type="component" value="Unassembled WGS sequence"/>
</dbReference>
<dbReference type="PANTHER" id="PTHR39664:SF2">
    <property type="entry name" value="NUCLEIC ACID-BINDING PROTEIN, CONTAINING PIN DOMAIN-RELATED"/>
    <property type="match status" value="1"/>
</dbReference>
<evidence type="ECO:0000313" key="2">
    <source>
        <dbReference type="EMBL" id="GGF72285.1"/>
    </source>
</evidence>
<dbReference type="PANTHER" id="PTHR39664">
    <property type="match status" value="1"/>
</dbReference>
<sequence>MSVGMMGLDTNILLRALLKDDARQSPAAARVLEGLTPEAPGYVNMAVLLEVMWTLSRRYKASRAELMATLEGLLESPGYVLADREAVIDGLEIMQAEKLDFADAMIGALNQRAGCEATWTFDAKASTRALFQRVES</sequence>